<proteinExistence type="predicted"/>
<accession>A0A2D2D3G1</accession>
<dbReference type="Proteomes" id="UP000230709">
    <property type="component" value="Chromosome"/>
</dbReference>
<dbReference type="STRING" id="595536.GCA_000178815_01601"/>
<dbReference type="PANTHER" id="PTHR47271:SF2">
    <property type="entry name" value="ARGININE DEIMINASE"/>
    <property type="match status" value="1"/>
</dbReference>
<dbReference type="Gene3D" id="3.75.10.10">
    <property type="entry name" value="L-arginine/glycine Amidinotransferase, Chain A"/>
    <property type="match status" value="1"/>
</dbReference>
<keyword evidence="5" id="KW-1185">Reference proteome</keyword>
<evidence type="ECO:0000313" key="5">
    <source>
        <dbReference type="Proteomes" id="UP000230709"/>
    </source>
</evidence>
<evidence type="ECO:0000256" key="3">
    <source>
        <dbReference type="ARBA" id="ARBA00049429"/>
    </source>
</evidence>
<dbReference type="GO" id="GO:0016990">
    <property type="term" value="F:arginine deiminase activity"/>
    <property type="evidence" value="ECO:0007669"/>
    <property type="project" value="UniProtKB-EC"/>
</dbReference>
<evidence type="ECO:0000256" key="1">
    <source>
        <dbReference type="ARBA" id="ARBA00005213"/>
    </source>
</evidence>
<dbReference type="GO" id="GO:0019546">
    <property type="term" value="P:L-arginine deiminase pathway"/>
    <property type="evidence" value="ECO:0007669"/>
    <property type="project" value="TreeGrafter"/>
</dbReference>
<dbReference type="Pfam" id="PF19420">
    <property type="entry name" value="DDAH_eukar"/>
    <property type="match status" value="1"/>
</dbReference>
<dbReference type="EMBL" id="CP023737">
    <property type="protein sequence ID" value="ATQ69541.1"/>
    <property type="molecule type" value="Genomic_DNA"/>
</dbReference>
<protein>
    <recommendedName>
        <fullName evidence="2">arginine deiminase</fullName>
        <ecNumber evidence="2">3.5.3.6</ecNumber>
    </recommendedName>
</protein>
<comment type="catalytic activity">
    <reaction evidence="3">
        <text>L-arginine + H2O = L-citrulline + NH4(+)</text>
        <dbReference type="Rhea" id="RHEA:19597"/>
        <dbReference type="ChEBI" id="CHEBI:15377"/>
        <dbReference type="ChEBI" id="CHEBI:28938"/>
        <dbReference type="ChEBI" id="CHEBI:32682"/>
        <dbReference type="ChEBI" id="CHEBI:57743"/>
        <dbReference type="EC" id="3.5.3.6"/>
    </reaction>
</comment>
<reference evidence="5" key="1">
    <citation type="submission" date="2017-10" db="EMBL/GenBank/DDBJ databases">
        <title>Completed PacBio SMRT sequence of Methylosinus trichosporium OB3b reveals presence of a third large plasmid.</title>
        <authorList>
            <person name="Charles T.C."/>
            <person name="Lynch M.D.J."/>
            <person name="Heil J.R."/>
            <person name="Cheng J."/>
        </authorList>
    </citation>
    <scope>NUCLEOTIDE SEQUENCE [LARGE SCALE GENOMIC DNA]</scope>
    <source>
        <strain evidence="5">OB3b</strain>
    </source>
</reference>
<comment type="pathway">
    <text evidence="1">Amino-acid degradation; L-arginine degradation via ADI pathway; carbamoyl phosphate from L-arginine: step 1/2.</text>
</comment>
<dbReference type="PANTHER" id="PTHR47271">
    <property type="entry name" value="ARGININE DEIMINASE"/>
    <property type="match status" value="1"/>
</dbReference>
<dbReference type="SUPFAM" id="SSF55909">
    <property type="entry name" value="Pentein"/>
    <property type="match status" value="1"/>
</dbReference>
<name>A0A2D2D3G1_METT3</name>
<organism evidence="4 5">
    <name type="scientific">Methylosinus trichosporium (strain ATCC 35070 / NCIMB 11131 / UNIQEM 75 / OB3b)</name>
    <dbReference type="NCBI Taxonomy" id="595536"/>
    <lineage>
        <taxon>Bacteria</taxon>
        <taxon>Pseudomonadati</taxon>
        <taxon>Pseudomonadota</taxon>
        <taxon>Alphaproteobacteria</taxon>
        <taxon>Hyphomicrobiales</taxon>
        <taxon>Methylocystaceae</taxon>
        <taxon>Methylosinus</taxon>
    </lineage>
</organism>
<evidence type="ECO:0000256" key="2">
    <source>
        <dbReference type="ARBA" id="ARBA00012171"/>
    </source>
</evidence>
<sequence>MTKPLAMAQNSGVARRDARQRILMCAPDDFDVRYVINPWMADQIGKATRSLARAQWETLRRTLARTVDIELVTPAAGLPDMVFTANAGFTLGDTVVVSRFSAEERRAEEPLFRAHFAAQGFNLAPWPQDIAFEGAGDALIDRAQKLVWCGYGMRSDAAAPQTLEAVLERRVIGLRLIDPRFYHLDTCFCPLAGGFVMYHPPAFDAESRAAIERETPPEKRIEIGEDDASRFACNAVDLCGEIVMNDASPALQNRLRAAGFAPLLTPLGEFMKAGGSAKCLTLKLVEA</sequence>
<dbReference type="AlphaFoldDB" id="A0A2D2D3G1"/>
<gene>
    <name evidence="4" type="ORF">CQW49_17890</name>
</gene>
<dbReference type="RefSeq" id="WP_003610269.1">
    <property type="nucleotide sequence ID" value="NZ_ADVE02000001.1"/>
</dbReference>
<dbReference type="EC" id="3.5.3.6" evidence="2"/>
<dbReference type="KEGG" id="mtw:CQW49_17890"/>
<evidence type="ECO:0000313" key="4">
    <source>
        <dbReference type="EMBL" id="ATQ69541.1"/>
    </source>
</evidence>